<proteinExistence type="predicted"/>
<evidence type="ECO:0000313" key="2">
    <source>
        <dbReference type="Proteomes" id="UP000663760"/>
    </source>
</evidence>
<accession>A0A7I8K0K1</accession>
<evidence type="ECO:0000313" key="1">
    <source>
        <dbReference type="EMBL" id="CAA7389908.1"/>
    </source>
</evidence>
<dbReference type="OrthoDB" id="5920617at2759"/>
<dbReference type="AlphaFoldDB" id="A0A7I8K0K1"/>
<dbReference type="EMBL" id="LR746264">
    <property type="protein sequence ID" value="CAA7389908.1"/>
    <property type="molecule type" value="Genomic_DNA"/>
</dbReference>
<gene>
    <name evidence="1" type="ORF">SI8410_01001879</name>
</gene>
<keyword evidence="2" id="KW-1185">Reference proteome</keyword>
<organism evidence="1 2">
    <name type="scientific">Spirodela intermedia</name>
    <name type="common">Intermediate duckweed</name>
    <dbReference type="NCBI Taxonomy" id="51605"/>
    <lineage>
        <taxon>Eukaryota</taxon>
        <taxon>Viridiplantae</taxon>
        <taxon>Streptophyta</taxon>
        <taxon>Embryophyta</taxon>
        <taxon>Tracheophyta</taxon>
        <taxon>Spermatophyta</taxon>
        <taxon>Magnoliopsida</taxon>
        <taxon>Liliopsida</taxon>
        <taxon>Araceae</taxon>
        <taxon>Lemnoideae</taxon>
        <taxon>Spirodela</taxon>
    </lineage>
</organism>
<reference evidence="1" key="1">
    <citation type="submission" date="2020-02" db="EMBL/GenBank/DDBJ databases">
        <authorList>
            <person name="Scholz U."/>
            <person name="Mascher M."/>
            <person name="Fiebig A."/>
        </authorList>
    </citation>
    <scope>NUCLEOTIDE SEQUENCE</scope>
</reference>
<sequence>MVRLVFRPYTQLRRTICTSVLLWASTIGLFSVLH</sequence>
<name>A0A7I8K0K1_SPIIN</name>
<protein>
    <submittedName>
        <fullName evidence="1">Uncharacterized protein</fullName>
    </submittedName>
</protein>
<dbReference type="Proteomes" id="UP000663760">
    <property type="component" value="Chromosome 1"/>
</dbReference>